<dbReference type="GO" id="GO:0008270">
    <property type="term" value="F:zinc ion binding"/>
    <property type="evidence" value="ECO:0007669"/>
    <property type="project" value="UniProtKB-KW"/>
</dbReference>
<dbReference type="PROSITE" id="PS01360">
    <property type="entry name" value="ZF_MYND_1"/>
    <property type="match status" value="1"/>
</dbReference>
<dbReference type="EMBL" id="HBIO01011153">
    <property type="protein sequence ID" value="CAE0463822.1"/>
    <property type="molecule type" value="Transcribed_RNA"/>
</dbReference>
<dbReference type="SUPFAM" id="SSF144232">
    <property type="entry name" value="HIT/MYND zinc finger-like"/>
    <property type="match status" value="1"/>
</dbReference>
<dbReference type="InterPro" id="IPR015915">
    <property type="entry name" value="Kelch-typ_b-propeller"/>
</dbReference>
<name>A0A7S3Q2J8_9STRA</name>
<keyword evidence="3" id="KW-0677">Repeat</keyword>
<dbReference type="SUPFAM" id="SSF159941">
    <property type="entry name" value="MM3350-like"/>
    <property type="match status" value="1"/>
</dbReference>
<dbReference type="Pfam" id="PF07929">
    <property type="entry name" value="PRiA4_ORF3"/>
    <property type="match status" value="1"/>
</dbReference>
<protein>
    <recommendedName>
        <fullName evidence="8">MYND-type domain-containing protein</fullName>
    </recommendedName>
</protein>
<dbReference type="InterPro" id="IPR024047">
    <property type="entry name" value="MM3350-like_sf"/>
</dbReference>
<dbReference type="Gene3D" id="1.25.40.20">
    <property type="entry name" value="Ankyrin repeat-containing domain"/>
    <property type="match status" value="1"/>
</dbReference>
<evidence type="ECO:0000256" key="2">
    <source>
        <dbReference type="ARBA" id="ARBA00022723"/>
    </source>
</evidence>
<sequence>MINARYDNDVNLQAAQELMSPHCQSTLEEITRRPGVHIQYLFGMAARSGLVDKMQQLFSKYGAKINKQYDTELYDSTTTVYPLISAVSGHSVAAVDWLLRHGADPDVGDVNNVRPLWLAAQDGSLRIAKLLLGAGANMNTAIKSSTGNSALYMAVQNDHKPMVRFLLTHGADKVLLHRENHEKATPLFIAIGSMRNSLVAQLVNAGAEVSMMQMVILQQIRSTKQLVTTDRQRTVTDEELDEAEEMILKNRFHPLLQGANKYSKAQRAERRGDYRLALSLYQKVMELCISQDQTDYSREKVPALLRYDIDRNIDAIYGVKGSDGRASIWKQVPIMSPACMQPPKLQFEAWTQVGRKIYIYGGKDFVSCEWYPTVDEVWVFDIDSREWSQVNVDVKKGNTPGPRAGHTMFEYKNALYVWGGQGTFGVNNSKLYRLSLDGISPSRKQTKPLPQPLVWEVVKMKSSAKPSPRENHAGVLYQGKYYISCGELPGQTLSDDLWCLNLSNMKWSMLKSGPKKRLSHGMWAAHDKIYLLGGRTYEKDPVTEKMKGYTINDFHSYDIKDKEWKRLETTGDKPFDIAEFTVLPLYDDQDQDKSGMVDCDPYSIIIYGGFNEKYPINIGKEEMVAKYGDHVSEFRQAYIRRLLRFDLDTQVWTLLEAQSELLPKALSFGAKLETNNGQTQLLIGGGYGFTQNSKQGSSHLEHVVPELLGVSQEEAEMTTCPENSEDIFEVYIADTKDLCTVKEDMLGKGWAWELFDSSSDRTPTTHINLSPCSPTLHLVIDLTHEDFMEPKVWSVKENDESNLLGVRVKLQGLKARQDLNGQVARCGCWLEDRERYQIFFSAYQKGGPASMAVKASNLLVAKPYDIHSGGEIAQHASSCTPGHAASFSNVSFSMGIPGKGGKKRSPLDCIGRTISPSNVTIMSDTYHGPVSAAAQSILRTVAEKKSAFKSTLQFIYLNLSEPDSTVENEENKYKDNFKKRLNIFTKFYTNLKDKDSDRVQKMESAIADVRENGSFKVRPLLRIEVTLDAVRPEIRRELIVSSDITMQNLYHQVLCPAIGWTNNYHCYAFRRMIEDETFDPKISSERKEETSKKGMKMQSEECWIGPKVTTAIDSMFQPFYIGGALCNDKKISLGDLFKYNENSRMHLQFVHDFGDWWSHTIRVSEFKGKLPDNASVAHLLSGHGACPPDDTGGILDYDKIMKQLTGKYEIAADKGVKLSGNAVGNIFDPTSETWWGVLNDHIRGKLNGPALFSPLEFDLERARVKLDTAIRKPTVKVGEEMKLNVNSNFTTGITSQTGESLSVASKVGNPKKSCAVCGVTVALKICSGCDSIAFCSREHQVKYWPKHKSECKRIQKKLGR</sequence>
<feature type="domain" description="MYND-type" evidence="8">
    <location>
        <begin position="1314"/>
        <end position="1351"/>
    </location>
</feature>
<dbReference type="PROSITE" id="PS50865">
    <property type="entry name" value="ZF_MYND_2"/>
    <property type="match status" value="1"/>
</dbReference>
<evidence type="ECO:0000259" key="8">
    <source>
        <dbReference type="PROSITE" id="PS50865"/>
    </source>
</evidence>
<keyword evidence="6" id="KW-0040">ANK repeat</keyword>
<feature type="repeat" description="ANK" evidence="6">
    <location>
        <begin position="146"/>
        <end position="172"/>
    </location>
</feature>
<dbReference type="Gene3D" id="6.10.140.2220">
    <property type="match status" value="1"/>
</dbReference>
<keyword evidence="4 7" id="KW-0863">Zinc-finger</keyword>
<evidence type="ECO:0000256" key="6">
    <source>
        <dbReference type="PROSITE-ProRule" id="PRU00023"/>
    </source>
</evidence>
<dbReference type="InterPro" id="IPR002110">
    <property type="entry name" value="Ankyrin_rpt"/>
</dbReference>
<evidence type="ECO:0000256" key="5">
    <source>
        <dbReference type="ARBA" id="ARBA00022833"/>
    </source>
</evidence>
<keyword evidence="5" id="KW-0862">Zinc</keyword>
<evidence type="ECO:0000256" key="3">
    <source>
        <dbReference type="ARBA" id="ARBA00022737"/>
    </source>
</evidence>
<dbReference type="Pfam" id="PF01753">
    <property type="entry name" value="zf-MYND"/>
    <property type="match status" value="1"/>
</dbReference>
<dbReference type="PROSITE" id="PS50297">
    <property type="entry name" value="ANK_REP_REGION"/>
    <property type="match status" value="2"/>
</dbReference>
<dbReference type="InterPro" id="IPR036770">
    <property type="entry name" value="Ankyrin_rpt-contain_sf"/>
</dbReference>
<dbReference type="Pfam" id="PF12796">
    <property type="entry name" value="Ank_2"/>
    <property type="match status" value="2"/>
</dbReference>
<dbReference type="PROSITE" id="PS50088">
    <property type="entry name" value="ANK_REPEAT"/>
    <property type="match status" value="2"/>
</dbReference>
<proteinExistence type="predicted"/>
<evidence type="ECO:0000256" key="4">
    <source>
        <dbReference type="ARBA" id="ARBA00022771"/>
    </source>
</evidence>
<accession>A0A7S3Q2J8</accession>
<dbReference type="PANTHER" id="PTHR46093:SF18">
    <property type="entry name" value="FIBRONECTIN TYPE-III DOMAIN-CONTAINING PROTEIN"/>
    <property type="match status" value="1"/>
</dbReference>
<feature type="repeat" description="ANK" evidence="6">
    <location>
        <begin position="111"/>
        <end position="143"/>
    </location>
</feature>
<gene>
    <name evidence="9" type="ORF">CDEB00056_LOCUS8663</name>
</gene>
<evidence type="ECO:0000256" key="1">
    <source>
        <dbReference type="ARBA" id="ARBA00022441"/>
    </source>
</evidence>
<dbReference type="Gene3D" id="3.10.290.30">
    <property type="entry name" value="MM3350-like"/>
    <property type="match status" value="1"/>
</dbReference>
<reference evidence="9" key="1">
    <citation type="submission" date="2021-01" db="EMBL/GenBank/DDBJ databases">
        <authorList>
            <person name="Corre E."/>
            <person name="Pelletier E."/>
            <person name="Niang G."/>
            <person name="Scheremetjew M."/>
            <person name="Finn R."/>
            <person name="Kale V."/>
            <person name="Holt S."/>
            <person name="Cochrane G."/>
            <person name="Meng A."/>
            <person name="Brown T."/>
            <person name="Cohen L."/>
        </authorList>
    </citation>
    <scope>NUCLEOTIDE SEQUENCE</scope>
    <source>
        <strain evidence="9">MM31A-1</strain>
    </source>
</reference>
<evidence type="ECO:0000313" key="9">
    <source>
        <dbReference type="EMBL" id="CAE0463822.1"/>
    </source>
</evidence>
<dbReference type="Gene3D" id="2.120.10.80">
    <property type="entry name" value="Kelch-type beta propeller"/>
    <property type="match status" value="2"/>
</dbReference>
<dbReference type="SUPFAM" id="SSF117281">
    <property type="entry name" value="Kelch motif"/>
    <property type="match status" value="1"/>
</dbReference>
<dbReference type="SMART" id="SM00248">
    <property type="entry name" value="ANK"/>
    <property type="match status" value="4"/>
</dbReference>
<evidence type="ECO:0000256" key="7">
    <source>
        <dbReference type="PROSITE-ProRule" id="PRU00134"/>
    </source>
</evidence>
<keyword evidence="2" id="KW-0479">Metal-binding</keyword>
<dbReference type="InterPro" id="IPR002893">
    <property type="entry name" value="Znf_MYND"/>
</dbReference>
<organism evidence="9">
    <name type="scientific">Chaetoceros debilis</name>
    <dbReference type="NCBI Taxonomy" id="122233"/>
    <lineage>
        <taxon>Eukaryota</taxon>
        <taxon>Sar</taxon>
        <taxon>Stramenopiles</taxon>
        <taxon>Ochrophyta</taxon>
        <taxon>Bacillariophyta</taxon>
        <taxon>Coscinodiscophyceae</taxon>
        <taxon>Chaetocerotophycidae</taxon>
        <taxon>Chaetocerotales</taxon>
        <taxon>Chaetocerotaceae</taxon>
        <taxon>Chaetoceros</taxon>
    </lineage>
</organism>
<dbReference type="Pfam" id="PF24681">
    <property type="entry name" value="Kelch_KLHDC2_KLHL20_DRC7"/>
    <property type="match status" value="1"/>
</dbReference>
<dbReference type="InterPro" id="IPR012912">
    <property type="entry name" value="Plasmid_pRiA4b_Orf3-like"/>
</dbReference>
<keyword evidence="1" id="KW-0880">Kelch repeat</keyword>
<dbReference type="SUPFAM" id="SSF48403">
    <property type="entry name" value="Ankyrin repeat"/>
    <property type="match status" value="1"/>
</dbReference>
<dbReference type="PANTHER" id="PTHR46093">
    <property type="entry name" value="ACYL-COA-BINDING DOMAIN-CONTAINING PROTEIN 5"/>
    <property type="match status" value="1"/>
</dbReference>